<feature type="transmembrane region" description="Helical" evidence="1">
    <location>
        <begin position="50"/>
        <end position="69"/>
    </location>
</feature>
<evidence type="ECO:0000313" key="3">
    <source>
        <dbReference type="Proteomes" id="UP000245802"/>
    </source>
</evidence>
<accession>A0A2Z3GUE7</accession>
<evidence type="ECO:0008006" key="4">
    <source>
        <dbReference type="Google" id="ProtNLM"/>
    </source>
</evidence>
<feature type="transmembrane region" description="Helical" evidence="1">
    <location>
        <begin position="81"/>
        <end position="104"/>
    </location>
</feature>
<dbReference type="AlphaFoldDB" id="A0A2Z3GUE7"/>
<sequence>MTSLRRFVVVQLLMVWQGGFLFYTSAVVPVGTELLGKVGQGSITARVTDALNAVGVVALATLALDLLLTSDPSRRRAASRWALWVLAAVCQGGLFYLHAVLESYMDPDRRVVMVIQPFYPTHRVYLWTSTVQWAACLLFAWLTLRAWRAQDVKSAATKARA</sequence>
<evidence type="ECO:0000313" key="2">
    <source>
        <dbReference type="EMBL" id="AWM37383.1"/>
    </source>
</evidence>
<keyword evidence="1" id="KW-1133">Transmembrane helix</keyword>
<evidence type="ECO:0000256" key="1">
    <source>
        <dbReference type="SAM" id="Phobius"/>
    </source>
</evidence>
<dbReference type="Proteomes" id="UP000245802">
    <property type="component" value="Chromosome"/>
</dbReference>
<keyword evidence="1" id="KW-0812">Transmembrane</keyword>
<dbReference type="KEGG" id="gog:C1280_10420"/>
<protein>
    <recommendedName>
        <fullName evidence="4">DUF4149 domain-containing protein</fullName>
    </recommendedName>
</protein>
<dbReference type="OrthoDB" id="272135at2"/>
<reference evidence="2 3" key="1">
    <citation type="submission" date="2018-01" db="EMBL/GenBank/DDBJ databases">
        <title>G. obscuriglobus.</title>
        <authorList>
            <person name="Franke J."/>
            <person name="Blomberg W."/>
            <person name="Selmecki A."/>
        </authorList>
    </citation>
    <scope>NUCLEOTIDE SEQUENCE [LARGE SCALE GENOMIC DNA]</scope>
    <source>
        <strain evidence="2 3">DSM 5831</strain>
    </source>
</reference>
<gene>
    <name evidence="2" type="ORF">C1280_10420</name>
</gene>
<keyword evidence="1" id="KW-0472">Membrane</keyword>
<keyword evidence="3" id="KW-1185">Reference proteome</keyword>
<name>A0A2Z3GUE7_9BACT</name>
<feature type="transmembrane region" description="Helical" evidence="1">
    <location>
        <begin position="7"/>
        <end position="30"/>
    </location>
</feature>
<dbReference type="RefSeq" id="WP_010037613.1">
    <property type="nucleotide sequence ID" value="NZ_CP025958.1"/>
</dbReference>
<proteinExistence type="predicted"/>
<dbReference type="EMBL" id="CP025958">
    <property type="protein sequence ID" value="AWM37383.1"/>
    <property type="molecule type" value="Genomic_DNA"/>
</dbReference>
<feature type="transmembrane region" description="Helical" evidence="1">
    <location>
        <begin position="124"/>
        <end position="144"/>
    </location>
</feature>
<organism evidence="2 3">
    <name type="scientific">Gemmata obscuriglobus</name>
    <dbReference type="NCBI Taxonomy" id="114"/>
    <lineage>
        <taxon>Bacteria</taxon>
        <taxon>Pseudomonadati</taxon>
        <taxon>Planctomycetota</taxon>
        <taxon>Planctomycetia</taxon>
        <taxon>Gemmatales</taxon>
        <taxon>Gemmataceae</taxon>
        <taxon>Gemmata</taxon>
    </lineage>
</organism>